<organism evidence="2 3">
    <name type="scientific">Candidatus Wirthbacteria bacterium CG2_30_54_11</name>
    <dbReference type="NCBI Taxonomy" id="1817892"/>
    <lineage>
        <taxon>Bacteria</taxon>
        <taxon>Candidatus Wirthbacteria</taxon>
    </lineage>
</organism>
<dbReference type="Pfam" id="PF21948">
    <property type="entry name" value="LplA-B_cat"/>
    <property type="match status" value="1"/>
</dbReference>
<dbReference type="Proteomes" id="UP000183245">
    <property type="component" value="Unassembled WGS sequence"/>
</dbReference>
<keyword evidence="2" id="KW-0436">Ligase</keyword>
<feature type="domain" description="BPL/LPL catalytic" evidence="1">
    <location>
        <begin position="14"/>
        <end position="206"/>
    </location>
</feature>
<proteinExistence type="predicted"/>
<evidence type="ECO:0000259" key="1">
    <source>
        <dbReference type="PROSITE" id="PS51733"/>
    </source>
</evidence>
<protein>
    <submittedName>
        <fullName evidence="2">Lipoate--protein ligase</fullName>
    </submittedName>
</protein>
<dbReference type="InterPro" id="IPR004143">
    <property type="entry name" value="BPL_LPL_catalytic"/>
</dbReference>
<accession>A0A1J5J048</accession>
<evidence type="ECO:0000313" key="2">
    <source>
        <dbReference type="EMBL" id="OIP98759.1"/>
    </source>
</evidence>
<comment type="caution">
    <text evidence="2">The sequence shown here is derived from an EMBL/GenBank/DDBJ whole genome shotgun (WGS) entry which is preliminary data.</text>
</comment>
<sequence>MGLDEAVLEGVIAGTSQPTIRLYGWEPATLSIGYFQSLKSEVDLEACQRFGVDVLRRSTGGGAVFHQFEVTYSLVAPVGFCGIPEGILPSYQCICQGIICGLKRLGVESQFVPLNDIIASGKKVSGNAQTRRKGIILQHGTILLRVDVDKMFTVLKVPSEKMRDKIVQDVKQRVTGISDVLGREVGFEETSEALASGFVDALGCTLVPGAFTATELALAEQLAQDKYASAKWNEKR</sequence>
<gene>
    <name evidence="2" type="ORF">AUK40_01190</name>
</gene>
<dbReference type="EMBL" id="MNZT01000022">
    <property type="protein sequence ID" value="OIP98759.1"/>
    <property type="molecule type" value="Genomic_DNA"/>
</dbReference>
<dbReference type="STRING" id="1817892.AUK40_01190"/>
<dbReference type="InterPro" id="IPR045864">
    <property type="entry name" value="aa-tRNA-synth_II/BPL/LPL"/>
</dbReference>
<dbReference type="AlphaFoldDB" id="A0A1J5J048"/>
<name>A0A1J5J048_9BACT</name>
<dbReference type="PROSITE" id="PS51733">
    <property type="entry name" value="BPL_LPL_CATALYTIC"/>
    <property type="match status" value="1"/>
</dbReference>
<dbReference type="GO" id="GO:0016874">
    <property type="term" value="F:ligase activity"/>
    <property type="evidence" value="ECO:0007669"/>
    <property type="project" value="UniProtKB-KW"/>
</dbReference>
<dbReference type="Gene3D" id="3.30.930.10">
    <property type="entry name" value="Bira Bifunctional Protein, Domain 2"/>
    <property type="match status" value="1"/>
</dbReference>
<dbReference type="PANTHER" id="PTHR43679">
    <property type="entry name" value="OCTANOYLTRANSFERASE LIPM-RELATED"/>
    <property type="match status" value="1"/>
</dbReference>
<dbReference type="PANTHER" id="PTHR43679:SF2">
    <property type="entry name" value="OCTANOYL-[GCVH]:PROTEIN N-OCTANOYLTRANSFERASE"/>
    <property type="match status" value="1"/>
</dbReference>
<reference evidence="2 3" key="1">
    <citation type="journal article" date="2016" name="Environ. Microbiol.">
        <title>Genomic resolution of a cold subsurface aquifer community provides metabolic insights for novel microbes adapted to high CO concentrations.</title>
        <authorList>
            <person name="Probst A.J."/>
            <person name="Castelle C.J."/>
            <person name="Singh A."/>
            <person name="Brown C.T."/>
            <person name="Anantharaman K."/>
            <person name="Sharon I."/>
            <person name="Hug L.A."/>
            <person name="Burstein D."/>
            <person name="Emerson J.B."/>
            <person name="Thomas B.C."/>
            <person name="Banfield J.F."/>
        </authorList>
    </citation>
    <scope>NUCLEOTIDE SEQUENCE [LARGE SCALE GENOMIC DNA]</scope>
    <source>
        <strain evidence="2">CG2_30_54_11</strain>
    </source>
</reference>
<dbReference type="InterPro" id="IPR050664">
    <property type="entry name" value="Octanoyltrans_LipM/LipL"/>
</dbReference>
<dbReference type="CDD" id="cd16443">
    <property type="entry name" value="LplA"/>
    <property type="match status" value="1"/>
</dbReference>
<evidence type="ECO:0000313" key="3">
    <source>
        <dbReference type="Proteomes" id="UP000183245"/>
    </source>
</evidence>
<dbReference type="SUPFAM" id="SSF55681">
    <property type="entry name" value="Class II aaRS and biotin synthetases"/>
    <property type="match status" value="1"/>
</dbReference>